<dbReference type="RefSeq" id="WP_158084556.1">
    <property type="nucleotide sequence ID" value="NZ_BMKF01000002.1"/>
</dbReference>
<keyword evidence="1" id="KW-1133">Transmembrane helix</keyword>
<dbReference type="EMBL" id="BMKF01000002">
    <property type="protein sequence ID" value="GGB69539.1"/>
    <property type="molecule type" value="Genomic_DNA"/>
</dbReference>
<keyword evidence="1" id="KW-0812">Transmembrane</keyword>
<proteinExistence type="predicted"/>
<organism evidence="2 3">
    <name type="scientific">Henriciella pelagia</name>
    <dbReference type="NCBI Taxonomy" id="1977912"/>
    <lineage>
        <taxon>Bacteria</taxon>
        <taxon>Pseudomonadati</taxon>
        <taxon>Pseudomonadota</taxon>
        <taxon>Alphaproteobacteria</taxon>
        <taxon>Hyphomonadales</taxon>
        <taxon>Hyphomonadaceae</taxon>
        <taxon>Henriciella</taxon>
    </lineage>
</organism>
<evidence type="ECO:0000256" key="1">
    <source>
        <dbReference type="SAM" id="Phobius"/>
    </source>
</evidence>
<evidence type="ECO:0000313" key="2">
    <source>
        <dbReference type="EMBL" id="GGB69539.1"/>
    </source>
</evidence>
<dbReference type="Proteomes" id="UP000628854">
    <property type="component" value="Unassembled WGS sequence"/>
</dbReference>
<reference evidence="3" key="1">
    <citation type="journal article" date="2019" name="Int. J. Syst. Evol. Microbiol.">
        <title>The Global Catalogue of Microorganisms (GCM) 10K type strain sequencing project: providing services to taxonomists for standard genome sequencing and annotation.</title>
        <authorList>
            <consortium name="The Broad Institute Genomics Platform"/>
            <consortium name="The Broad Institute Genome Sequencing Center for Infectious Disease"/>
            <person name="Wu L."/>
            <person name="Ma J."/>
        </authorList>
    </citation>
    <scope>NUCLEOTIDE SEQUENCE [LARGE SCALE GENOMIC DNA]</scope>
    <source>
        <strain evidence="3">CGMCC 1.15928</strain>
    </source>
</reference>
<accession>A0ABQ1JIU5</accession>
<name>A0ABQ1JIU5_9PROT</name>
<protein>
    <recommendedName>
        <fullName evidence="4">Heme exporter protein D</fullName>
    </recommendedName>
</protein>
<comment type="caution">
    <text evidence="2">The sequence shown here is derived from an EMBL/GenBank/DDBJ whole genome shotgun (WGS) entry which is preliminary data.</text>
</comment>
<feature type="transmembrane region" description="Helical" evidence="1">
    <location>
        <begin position="12"/>
        <end position="32"/>
    </location>
</feature>
<gene>
    <name evidence="2" type="ORF">GCM10011503_17700</name>
</gene>
<evidence type="ECO:0000313" key="3">
    <source>
        <dbReference type="Proteomes" id="UP000628854"/>
    </source>
</evidence>
<evidence type="ECO:0008006" key="4">
    <source>
        <dbReference type="Google" id="ProtNLM"/>
    </source>
</evidence>
<keyword evidence="1" id="KW-0472">Membrane</keyword>
<sequence length="50" mass="5564">MLPTFDDNAAFIWTIYAIGLAVPVLLLIYASLRARASKAKLEKLRAEKAE</sequence>
<keyword evidence="3" id="KW-1185">Reference proteome</keyword>